<protein>
    <recommendedName>
        <fullName evidence="1">non-specific serine/threonine protein kinase</fullName>
        <ecNumber evidence="1">2.7.11.1</ecNumber>
    </recommendedName>
</protein>
<dbReference type="CDD" id="cd05123">
    <property type="entry name" value="STKc_AGC"/>
    <property type="match status" value="1"/>
</dbReference>
<keyword evidence="5 10" id="KW-0547">Nucleotide-binding</keyword>
<evidence type="ECO:0000256" key="3">
    <source>
        <dbReference type="ARBA" id="ARBA00022553"/>
    </source>
</evidence>
<dbReference type="SMART" id="SM00133">
    <property type="entry name" value="S_TK_X"/>
    <property type="match status" value="1"/>
</dbReference>
<dbReference type="OrthoDB" id="63267at2759"/>
<dbReference type="Pfam" id="PF00069">
    <property type="entry name" value="Pkinase"/>
    <property type="match status" value="1"/>
</dbReference>
<dbReference type="PROSITE" id="PS00107">
    <property type="entry name" value="PROTEIN_KINASE_ATP"/>
    <property type="match status" value="1"/>
</dbReference>
<dbReference type="InterPro" id="IPR000719">
    <property type="entry name" value="Prot_kinase_dom"/>
</dbReference>
<feature type="binding site" evidence="10">
    <location>
        <position position="115"/>
    </location>
    <ligand>
        <name>ATP</name>
        <dbReference type="ChEBI" id="CHEBI:30616"/>
    </ligand>
</feature>
<dbReference type="Pfam" id="PF00433">
    <property type="entry name" value="Pkinase_C"/>
    <property type="match status" value="1"/>
</dbReference>
<evidence type="ECO:0000256" key="1">
    <source>
        <dbReference type="ARBA" id="ARBA00012513"/>
    </source>
</evidence>
<dbReference type="PROSITE" id="PS00108">
    <property type="entry name" value="PROTEIN_KINASE_ST"/>
    <property type="match status" value="1"/>
</dbReference>
<evidence type="ECO:0000256" key="4">
    <source>
        <dbReference type="ARBA" id="ARBA00022679"/>
    </source>
</evidence>
<feature type="domain" description="Protein kinase" evidence="12">
    <location>
        <begin position="86"/>
        <end position="341"/>
    </location>
</feature>
<evidence type="ECO:0000259" key="12">
    <source>
        <dbReference type="PROSITE" id="PS50011"/>
    </source>
</evidence>
<comment type="catalytic activity">
    <reaction evidence="9">
        <text>L-seryl-[protein] + ATP = O-phospho-L-seryl-[protein] + ADP + H(+)</text>
        <dbReference type="Rhea" id="RHEA:17989"/>
        <dbReference type="Rhea" id="RHEA-COMP:9863"/>
        <dbReference type="Rhea" id="RHEA-COMP:11604"/>
        <dbReference type="ChEBI" id="CHEBI:15378"/>
        <dbReference type="ChEBI" id="CHEBI:29999"/>
        <dbReference type="ChEBI" id="CHEBI:30616"/>
        <dbReference type="ChEBI" id="CHEBI:83421"/>
        <dbReference type="ChEBI" id="CHEBI:456216"/>
        <dbReference type="EC" id="2.7.11.1"/>
    </reaction>
</comment>
<keyword evidence="6" id="KW-0418">Kinase</keyword>
<keyword evidence="4" id="KW-0808">Transferase</keyword>
<proteinExistence type="inferred from homology"/>
<comment type="caution">
    <text evidence="14">The sequence shown here is derived from an EMBL/GenBank/DDBJ whole genome shotgun (WGS) entry which is preliminary data.</text>
</comment>
<keyword evidence="3" id="KW-0597">Phosphoprotein</keyword>
<dbReference type="FunFam" id="1.10.510.10:FF:000008">
    <property type="entry name" value="Non-specific serine/threonine protein kinase"/>
    <property type="match status" value="1"/>
</dbReference>
<dbReference type="EMBL" id="CAJJDO010000014">
    <property type="protein sequence ID" value="CAD8145177.1"/>
    <property type="molecule type" value="Genomic_DNA"/>
</dbReference>
<dbReference type="GO" id="GO:0005524">
    <property type="term" value="F:ATP binding"/>
    <property type="evidence" value="ECO:0007669"/>
    <property type="project" value="UniProtKB-UniRule"/>
</dbReference>
<feature type="domain" description="AGC-kinase C-terminal" evidence="13">
    <location>
        <begin position="342"/>
        <end position="409"/>
    </location>
</feature>
<reference evidence="14" key="1">
    <citation type="submission" date="2021-01" db="EMBL/GenBank/DDBJ databases">
        <authorList>
            <consortium name="Genoscope - CEA"/>
            <person name="William W."/>
        </authorList>
    </citation>
    <scope>NUCLEOTIDE SEQUENCE</scope>
</reference>
<dbReference type="GO" id="GO:0004674">
    <property type="term" value="F:protein serine/threonine kinase activity"/>
    <property type="evidence" value="ECO:0007669"/>
    <property type="project" value="UniProtKB-KW"/>
</dbReference>
<comment type="catalytic activity">
    <reaction evidence="8">
        <text>L-threonyl-[protein] + ATP = O-phospho-L-threonyl-[protein] + ADP + H(+)</text>
        <dbReference type="Rhea" id="RHEA:46608"/>
        <dbReference type="Rhea" id="RHEA-COMP:11060"/>
        <dbReference type="Rhea" id="RHEA-COMP:11605"/>
        <dbReference type="ChEBI" id="CHEBI:15378"/>
        <dbReference type="ChEBI" id="CHEBI:30013"/>
        <dbReference type="ChEBI" id="CHEBI:30616"/>
        <dbReference type="ChEBI" id="CHEBI:61977"/>
        <dbReference type="ChEBI" id="CHEBI:456216"/>
        <dbReference type="EC" id="2.7.11.1"/>
    </reaction>
</comment>
<evidence type="ECO:0000256" key="7">
    <source>
        <dbReference type="ARBA" id="ARBA00022840"/>
    </source>
</evidence>
<evidence type="ECO:0000256" key="5">
    <source>
        <dbReference type="ARBA" id="ARBA00022741"/>
    </source>
</evidence>
<dbReference type="Proteomes" id="UP000689195">
    <property type="component" value="Unassembled WGS sequence"/>
</dbReference>
<dbReference type="FunFam" id="3.30.200.20:FF:000048">
    <property type="entry name" value="Non-specific serine/threonine protein kinase"/>
    <property type="match status" value="1"/>
</dbReference>
<organism evidence="14 15">
    <name type="scientific">Paramecium pentaurelia</name>
    <dbReference type="NCBI Taxonomy" id="43138"/>
    <lineage>
        <taxon>Eukaryota</taxon>
        <taxon>Sar</taxon>
        <taxon>Alveolata</taxon>
        <taxon>Ciliophora</taxon>
        <taxon>Intramacronucleata</taxon>
        <taxon>Oligohymenophorea</taxon>
        <taxon>Peniculida</taxon>
        <taxon>Parameciidae</taxon>
        <taxon>Paramecium</taxon>
    </lineage>
</organism>
<evidence type="ECO:0000256" key="8">
    <source>
        <dbReference type="ARBA" id="ARBA00047899"/>
    </source>
</evidence>
<gene>
    <name evidence="14" type="ORF">PPENT_87.1.T0140112</name>
</gene>
<keyword evidence="7 10" id="KW-0067">ATP-binding</keyword>
<evidence type="ECO:0000256" key="9">
    <source>
        <dbReference type="ARBA" id="ARBA00048679"/>
    </source>
</evidence>
<accession>A0A8S1T111</accession>
<dbReference type="InterPro" id="IPR017441">
    <property type="entry name" value="Protein_kinase_ATP_BS"/>
</dbReference>
<dbReference type="InterPro" id="IPR008271">
    <property type="entry name" value="Ser/Thr_kinase_AS"/>
</dbReference>
<name>A0A8S1T111_9CILI</name>
<evidence type="ECO:0000313" key="15">
    <source>
        <dbReference type="Proteomes" id="UP000689195"/>
    </source>
</evidence>
<dbReference type="InterPro" id="IPR045270">
    <property type="entry name" value="STKc_AGC"/>
</dbReference>
<dbReference type="PROSITE" id="PS50011">
    <property type="entry name" value="PROTEIN_KINASE_DOM"/>
    <property type="match status" value="1"/>
</dbReference>
<dbReference type="InterPro" id="IPR017892">
    <property type="entry name" value="Pkinase_C"/>
</dbReference>
<dbReference type="AlphaFoldDB" id="A0A8S1T111"/>
<dbReference type="PROSITE" id="PS51285">
    <property type="entry name" value="AGC_KINASE_CTER"/>
    <property type="match status" value="1"/>
</dbReference>
<evidence type="ECO:0000313" key="14">
    <source>
        <dbReference type="EMBL" id="CAD8145177.1"/>
    </source>
</evidence>
<sequence>MRILQKLFQLDDKLCNIYEKLAIFYSRIIQFQFNNMGLCISTKEGEQQMNEELMKAPTATFEQIEETGEQVFIDDNRDAIVKLTDFQFEKVLGRGSFGKVMLVTHKETNKLYAMKILRKEMIEKRNQRLHTQNERAILENVKNPFIVQLHYAFQTKTKLYLIMDFLIGGELFFHLRRAFRFQEERAKFYTAELILAIEYLHKCDIIYRDLKPENILLDMEGHLKITDFGLSKINVKDDEKTNTFCGTPEYLAPEILLGGGHNKCVDWWSLGALLYEMLAGAPPFYSKDKTQMFKNRLEKPIEMKDWFSSAARSILNGLLQNDPTKRLGVNGSQEIKDHEFFREIDWDRLYNKQIQPPFKPKVFGHKDLRHFDDMFTKEPPQDTPINKMQNYETYEQFTFIKTNELKASNQEEEKFIEVNKNFILQKI</sequence>
<dbReference type="InterPro" id="IPR000961">
    <property type="entry name" value="AGC-kinase_C"/>
</dbReference>
<keyword evidence="15" id="KW-1185">Reference proteome</keyword>
<dbReference type="EC" id="2.7.11.1" evidence="1"/>
<evidence type="ECO:0000256" key="10">
    <source>
        <dbReference type="PROSITE-ProRule" id="PRU10141"/>
    </source>
</evidence>
<keyword evidence="2 11" id="KW-0723">Serine/threonine-protein kinase</keyword>
<comment type="similarity">
    <text evidence="11">Belongs to the protein kinase superfamily.</text>
</comment>
<dbReference type="SMART" id="SM00220">
    <property type="entry name" value="S_TKc"/>
    <property type="match status" value="1"/>
</dbReference>
<evidence type="ECO:0000256" key="2">
    <source>
        <dbReference type="ARBA" id="ARBA00022527"/>
    </source>
</evidence>
<dbReference type="PANTHER" id="PTHR24351">
    <property type="entry name" value="RIBOSOMAL PROTEIN S6 KINASE"/>
    <property type="match status" value="1"/>
</dbReference>
<evidence type="ECO:0000256" key="11">
    <source>
        <dbReference type="RuleBase" id="RU000304"/>
    </source>
</evidence>
<evidence type="ECO:0000256" key="6">
    <source>
        <dbReference type="ARBA" id="ARBA00022777"/>
    </source>
</evidence>
<evidence type="ECO:0000259" key="13">
    <source>
        <dbReference type="PROSITE" id="PS51285"/>
    </source>
</evidence>